<accession>A0A839F3P5</accession>
<proteinExistence type="predicted"/>
<feature type="chain" id="PRO_5032625000" description="Secreted protein" evidence="1">
    <location>
        <begin position="22"/>
        <end position="157"/>
    </location>
</feature>
<reference evidence="2 3" key="1">
    <citation type="submission" date="2020-07" db="EMBL/GenBank/DDBJ databases">
        <title>Genomic Encyclopedia of Type Strains, Phase IV (KMG-V): Genome sequencing to study the core and pangenomes of soil and plant-associated prokaryotes.</title>
        <authorList>
            <person name="Whitman W."/>
        </authorList>
    </citation>
    <scope>NUCLEOTIDE SEQUENCE [LARGE SCALE GENOMIC DNA]</scope>
    <source>
        <strain evidence="2 3">RH2WT43</strain>
    </source>
</reference>
<keyword evidence="1" id="KW-0732">Signal</keyword>
<keyword evidence="3" id="KW-1185">Reference proteome</keyword>
<evidence type="ECO:0000313" key="2">
    <source>
        <dbReference type="EMBL" id="MBA8888642.1"/>
    </source>
</evidence>
<gene>
    <name evidence="2" type="ORF">FHW12_002875</name>
</gene>
<feature type="signal peptide" evidence="1">
    <location>
        <begin position="1"/>
        <end position="21"/>
    </location>
</feature>
<comment type="caution">
    <text evidence="2">The sequence shown here is derived from an EMBL/GenBank/DDBJ whole genome shotgun (WGS) entry which is preliminary data.</text>
</comment>
<organism evidence="2 3">
    <name type="scientific">Dokdonella fugitiva</name>
    <dbReference type="NCBI Taxonomy" id="328517"/>
    <lineage>
        <taxon>Bacteria</taxon>
        <taxon>Pseudomonadati</taxon>
        <taxon>Pseudomonadota</taxon>
        <taxon>Gammaproteobacteria</taxon>
        <taxon>Lysobacterales</taxon>
        <taxon>Rhodanobacteraceae</taxon>
        <taxon>Dokdonella</taxon>
    </lineage>
</organism>
<name>A0A839F3P5_9GAMM</name>
<sequence>MRIPSILVAAFAALGGMPAFAQTCASPIQVGTQMMPYVASYDSCTSFDNISYYGGVVYAPGRDVVYRVYGYRVRYGATPALRFVLQPNAGYDAALFACSQCGVTPTCFDMADATGPGWSESMIEAGQHAAYYVMVDSETDISPYGDCGGYSLFISRY</sequence>
<evidence type="ECO:0000256" key="1">
    <source>
        <dbReference type="SAM" id="SignalP"/>
    </source>
</evidence>
<dbReference type="EMBL" id="JACGXL010000004">
    <property type="protein sequence ID" value="MBA8888642.1"/>
    <property type="molecule type" value="Genomic_DNA"/>
</dbReference>
<dbReference type="RefSeq" id="WP_182531680.1">
    <property type="nucleotide sequence ID" value="NZ_JACGXL010000004.1"/>
</dbReference>
<protein>
    <recommendedName>
        <fullName evidence="4">Secreted protein</fullName>
    </recommendedName>
</protein>
<dbReference type="AlphaFoldDB" id="A0A839F3P5"/>
<evidence type="ECO:0008006" key="4">
    <source>
        <dbReference type="Google" id="ProtNLM"/>
    </source>
</evidence>
<dbReference type="Proteomes" id="UP000550401">
    <property type="component" value="Unassembled WGS sequence"/>
</dbReference>
<evidence type="ECO:0000313" key="3">
    <source>
        <dbReference type="Proteomes" id="UP000550401"/>
    </source>
</evidence>